<evidence type="ECO:0000313" key="2">
    <source>
        <dbReference type="Proteomes" id="UP000196086"/>
    </source>
</evidence>
<protein>
    <recommendedName>
        <fullName evidence="3">Phage protein</fullName>
    </recommendedName>
</protein>
<proteinExistence type="predicted"/>
<dbReference type="EMBL" id="JOMQ01000016">
    <property type="protein sequence ID" value="OUJ03200.1"/>
    <property type="molecule type" value="Genomic_DNA"/>
</dbReference>
<dbReference type="AlphaFoldDB" id="A0A1Z5YW50"/>
<name>A0A1Z5YW50_9PROT</name>
<dbReference type="Proteomes" id="UP000196086">
    <property type="component" value="Unassembled WGS sequence"/>
</dbReference>
<reference evidence="1 2" key="1">
    <citation type="submission" date="2014-06" db="EMBL/GenBank/DDBJ databases">
        <authorList>
            <person name="Ju J."/>
            <person name="Zhang J."/>
        </authorList>
    </citation>
    <scope>NUCLEOTIDE SEQUENCE [LARGE SCALE GENOMIC DNA]</scope>
    <source>
        <strain evidence="1 2">DsW_47</strain>
    </source>
</reference>
<sequence length="216" mass="23733">MTDEEVLSAVSELAPAEEVKPGTFTLDAPITLKGGEQFDTLTLSEPTVYHQLMAARIIGKTPTLESIYNSQIDTVRRLSGWPQLAIDQLPSNILDDAVDYTSSFDETARRKPEEVPECPPSLLVSLPTPIEATGKQYSTLELRPPMVGERRAFKVLEGRGTFEGMLLAEIDLVEKVSGWPKAAVLKMPISIFARAADYLTGFFIRGQTTGNAFQQT</sequence>
<organism evidence="1 2">
    <name type="scientific">Acetobacter cibinongensis</name>
    <dbReference type="NCBI Taxonomy" id="146475"/>
    <lineage>
        <taxon>Bacteria</taxon>
        <taxon>Pseudomonadati</taxon>
        <taxon>Pseudomonadota</taxon>
        <taxon>Alphaproteobacteria</taxon>
        <taxon>Acetobacterales</taxon>
        <taxon>Acetobacteraceae</taxon>
        <taxon>Acetobacter</taxon>
    </lineage>
</organism>
<comment type="caution">
    <text evidence="1">The sequence shown here is derived from an EMBL/GenBank/DDBJ whole genome shotgun (WGS) entry which is preliminary data.</text>
</comment>
<dbReference type="Pfam" id="PF10109">
    <property type="entry name" value="Phage_TAC_7"/>
    <property type="match status" value="2"/>
</dbReference>
<evidence type="ECO:0000313" key="1">
    <source>
        <dbReference type="EMBL" id="OUJ03200.1"/>
    </source>
</evidence>
<accession>A0A1Z5YW50</accession>
<dbReference type="InterPro" id="IPR019289">
    <property type="entry name" value="Phage_tail_E/E"/>
</dbReference>
<dbReference type="OrthoDB" id="7255679at2"/>
<gene>
    <name evidence="1" type="ORF">HK14_03305</name>
</gene>
<evidence type="ECO:0008006" key="3">
    <source>
        <dbReference type="Google" id="ProtNLM"/>
    </source>
</evidence>
<dbReference type="RefSeq" id="WP_086650871.1">
    <property type="nucleotide sequence ID" value="NZ_JOMQ01000016.1"/>
</dbReference>